<accession>A0A165GNX0</accession>
<dbReference type="Proteomes" id="UP000076842">
    <property type="component" value="Unassembled WGS sequence"/>
</dbReference>
<dbReference type="AlphaFoldDB" id="A0A165GNX0"/>
<dbReference type="SUPFAM" id="SSF53335">
    <property type="entry name" value="S-adenosyl-L-methionine-dependent methyltransferases"/>
    <property type="match status" value="1"/>
</dbReference>
<keyword evidence="2" id="KW-1185">Reference proteome</keyword>
<evidence type="ECO:0000313" key="2">
    <source>
        <dbReference type="Proteomes" id="UP000076842"/>
    </source>
</evidence>
<protein>
    <submittedName>
        <fullName evidence="1">S-adenosyl-L-methionine-dependent methyltransferase</fullName>
    </submittedName>
</protein>
<dbReference type="Gene3D" id="3.40.50.150">
    <property type="entry name" value="Vaccinia Virus protein VP39"/>
    <property type="match status" value="1"/>
</dbReference>
<sequence>MGSALSPAPSVYSLTDSLREASFKNVHGRSINNHSEVYMLPADEEEIERLESQHNIFRLLNQGNYLGPVREVLAGWGKQVLDIGTGTGAWAVEMATEFPNAEVVGVDLSPIQGGRQLPDNCRFEVDDVNLGLPHFYDSFDVIHARHVCSGITDYPKLVWDITNMLRPGGVALFFEAEYYVFDVNKRPLGIRHHDPTGMRTGRAEVPSLARFAAAFVGAVLRRGGKINVGARMPDFAKQTGRFERIVYQDVWFPATPWMKGDSREIRRLRLVGEGIREDLRSFLKAGRPMLLLDGIPEAAVDDLLKQSMKELDDAEIPMWLRGCYTWAQKAA</sequence>
<dbReference type="InterPro" id="IPR029063">
    <property type="entry name" value="SAM-dependent_MTases_sf"/>
</dbReference>
<proteinExistence type="predicted"/>
<dbReference type="OrthoDB" id="2013972at2759"/>
<dbReference type="CDD" id="cd02440">
    <property type="entry name" value="AdoMet_MTases"/>
    <property type="match status" value="1"/>
</dbReference>
<reference evidence="1 2" key="1">
    <citation type="journal article" date="2016" name="Mol. Biol. Evol.">
        <title>Comparative Genomics of Early-Diverging Mushroom-Forming Fungi Provides Insights into the Origins of Lignocellulose Decay Capabilities.</title>
        <authorList>
            <person name="Nagy L.G."/>
            <person name="Riley R."/>
            <person name="Tritt A."/>
            <person name="Adam C."/>
            <person name="Daum C."/>
            <person name="Floudas D."/>
            <person name="Sun H."/>
            <person name="Yadav J.S."/>
            <person name="Pangilinan J."/>
            <person name="Larsson K.H."/>
            <person name="Matsuura K."/>
            <person name="Barry K."/>
            <person name="Labutti K."/>
            <person name="Kuo R."/>
            <person name="Ohm R.A."/>
            <person name="Bhattacharya S.S."/>
            <person name="Shirouzu T."/>
            <person name="Yoshinaga Y."/>
            <person name="Martin F.M."/>
            <person name="Grigoriev I.V."/>
            <person name="Hibbett D.S."/>
        </authorList>
    </citation>
    <scope>NUCLEOTIDE SEQUENCE [LARGE SCALE GENOMIC DNA]</scope>
    <source>
        <strain evidence="1 2">HHB12733</strain>
    </source>
</reference>
<dbReference type="PANTHER" id="PTHR43591">
    <property type="entry name" value="METHYLTRANSFERASE"/>
    <property type="match status" value="1"/>
</dbReference>
<dbReference type="GO" id="GO:0008168">
    <property type="term" value="F:methyltransferase activity"/>
    <property type="evidence" value="ECO:0007669"/>
    <property type="project" value="UniProtKB-KW"/>
</dbReference>
<keyword evidence="1" id="KW-0808">Transferase</keyword>
<dbReference type="Pfam" id="PF13489">
    <property type="entry name" value="Methyltransf_23"/>
    <property type="match status" value="1"/>
</dbReference>
<dbReference type="InParanoid" id="A0A165GNX0"/>
<dbReference type="PANTHER" id="PTHR43591:SF10">
    <property type="entry name" value="ABC TRANSMEMBRANE TYPE-1 DOMAIN-CONTAINING PROTEIN-RELATED"/>
    <property type="match status" value="1"/>
</dbReference>
<dbReference type="EMBL" id="KV423952">
    <property type="protein sequence ID" value="KZT58298.1"/>
    <property type="molecule type" value="Genomic_DNA"/>
</dbReference>
<organism evidence="1 2">
    <name type="scientific">Calocera cornea HHB12733</name>
    <dbReference type="NCBI Taxonomy" id="1353952"/>
    <lineage>
        <taxon>Eukaryota</taxon>
        <taxon>Fungi</taxon>
        <taxon>Dikarya</taxon>
        <taxon>Basidiomycota</taxon>
        <taxon>Agaricomycotina</taxon>
        <taxon>Dacrymycetes</taxon>
        <taxon>Dacrymycetales</taxon>
        <taxon>Dacrymycetaceae</taxon>
        <taxon>Calocera</taxon>
    </lineage>
</organism>
<keyword evidence="1" id="KW-0489">Methyltransferase</keyword>
<name>A0A165GNX0_9BASI</name>
<gene>
    <name evidence="1" type="ORF">CALCODRAFT_432840</name>
</gene>
<evidence type="ECO:0000313" key="1">
    <source>
        <dbReference type="EMBL" id="KZT58298.1"/>
    </source>
</evidence>
<dbReference type="GO" id="GO:0032259">
    <property type="term" value="P:methylation"/>
    <property type="evidence" value="ECO:0007669"/>
    <property type="project" value="UniProtKB-KW"/>
</dbReference>
<dbReference type="STRING" id="1353952.A0A165GNX0"/>